<keyword evidence="6 7" id="KW-0862">Zinc</keyword>
<sequence length="475" mass="52391">MTAKAAFPLGLLLVAPFHPKFIAEDSCLSNYFYGTYHDVHTPGYSIFNVPDQECYDVWDAYFPRNTPFVEVPEGDNQLVWLHQDFVEERLLEGSTGITDSFLDSLLSSDLPAPLDQEVFTPSQPSSSPMILHQSPTSLLISIPPFQARTIDTLLPPFWKSALLPREPIPYRAVSPSAIEPVKKVLKNLKFDPVVASIVNNISIPQMCNDIRFLTGEDGRSGIVSRHSFTPGAVIAAKWLKARFENSGAECHYKPFLQGFVPNVVCRYSAINPTNDTIIISGHYDSRGSFGSTRAPGADDDGSGVTGVLAIARTIARKGVRFTNANVELVAFAGEEQGLLGSKAYAKELRAANASVILMIQADMTAYRAPGEPMQLGLPERIGTPEVTQLVWNISEIYSPELHLGLTPVCCSDHQSFIEQGYPVTQLFERVGRIADPMYHNSHDLSEREGYDFDQMYAIAKVQFAAVLHTAGYELE</sequence>
<dbReference type="InterPro" id="IPR007484">
    <property type="entry name" value="Peptidase_M28"/>
</dbReference>
<accession>A0A0C9XKZ9</accession>
<keyword evidence="7" id="KW-0732">Signal</keyword>
<evidence type="ECO:0000313" key="9">
    <source>
        <dbReference type="EMBL" id="KIK02209.1"/>
    </source>
</evidence>
<proteinExistence type="inferred from homology"/>
<evidence type="ECO:0000256" key="1">
    <source>
        <dbReference type="ARBA" id="ARBA00001947"/>
    </source>
</evidence>
<dbReference type="Pfam" id="PF04389">
    <property type="entry name" value="Peptidase_M28"/>
    <property type="match status" value="1"/>
</dbReference>
<dbReference type="STRING" id="1095629.A0A0C9XKZ9"/>
<feature type="domain" description="Peptidase M28" evidence="8">
    <location>
        <begin position="262"/>
        <end position="447"/>
    </location>
</feature>
<reference evidence="9 10" key="1">
    <citation type="submission" date="2014-04" db="EMBL/GenBank/DDBJ databases">
        <authorList>
            <consortium name="DOE Joint Genome Institute"/>
            <person name="Kuo A."/>
            <person name="Kohler A."/>
            <person name="Nagy L.G."/>
            <person name="Floudas D."/>
            <person name="Copeland A."/>
            <person name="Barry K.W."/>
            <person name="Cichocki N."/>
            <person name="Veneault-Fourrey C."/>
            <person name="LaButti K."/>
            <person name="Lindquist E.A."/>
            <person name="Lipzen A."/>
            <person name="Lundell T."/>
            <person name="Morin E."/>
            <person name="Murat C."/>
            <person name="Sun H."/>
            <person name="Tunlid A."/>
            <person name="Henrissat B."/>
            <person name="Grigoriev I.V."/>
            <person name="Hibbett D.S."/>
            <person name="Martin F."/>
            <person name="Nordberg H.P."/>
            <person name="Cantor M.N."/>
            <person name="Hua S.X."/>
        </authorList>
    </citation>
    <scope>NUCLEOTIDE SEQUENCE [LARGE SCALE GENOMIC DNA]</scope>
    <source>
        <strain evidence="9 10">LaAM-08-1</strain>
    </source>
</reference>
<keyword evidence="10" id="KW-1185">Reference proteome</keyword>
<dbReference type="PANTHER" id="PTHR12147:SF26">
    <property type="entry name" value="PEPTIDASE M28 DOMAIN-CONTAINING PROTEIN"/>
    <property type="match status" value="1"/>
</dbReference>
<keyword evidence="4 7" id="KW-0479">Metal-binding</keyword>
<dbReference type="Gene3D" id="3.40.630.10">
    <property type="entry name" value="Zn peptidases"/>
    <property type="match status" value="1"/>
</dbReference>
<dbReference type="GO" id="GO:0046872">
    <property type="term" value="F:metal ion binding"/>
    <property type="evidence" value="ECO:0007669"/>
    <property type="project" value="UniProtKB-KW"/>
</dbReference>
<organism evidence="9 10">
    <name type="scientific">Laccaria amethystina LaAM-08-1</name>
    <dbReference type="NCBI Taxonomy" id="1095629"/>
    <lineage>
        <taxon>Eukaryota</taxon>
        <taxon>Fungi</taxon>
        <taxon>Dikarya</taxon>
        <taxon>Basidiomycota</taxon>
        <taxon>Agaricomycotina</taxon>
        <taxon>Agaricomycetes</taxon>
        <taxon>Agaricomycetidae</taxon>
        <taxon>Agaricales</taxon>
        <taxon>Agaricineae</taxon>
        <taxon>Hydnangiaceae</taxon>
        <taxon>Laccaria</taxon>
    </lineage>
</organism>
<name>A0A0C9XKZ9_9AGAR</name>
<dbReference type="HOGENOM" id="CLU_025286_0_0_1"/>
<evidence type="ECO:0000256" key="7">
    <source>
        <dbReference type="RuleBase" id="RU361240"/>
    </source>
</evidence>
<evidence type="ECO:0000259" key="8">
    <source>
        <dbReference type="Pfam" id="PF04389"/>
    </source>
</evidence>
<keyword evidence="3 7" id="KW-0645">Protease</keyword>
<comment type="cofactor">
    <cofactor evidence="1">
        <name>Zn(2+)</name>
        <dbReference type="ChEBI" id="CHEBI:29105"/>
    </cofactor>
</comment>
<evidence type="ECO:0000256" key="6">
    <source>
        <dbReference type="ARBA" id="ARBA00022833"/>
    </source>
</evidence>
<dbReference type="Proteomes" id="UP000054477">
    <property type="component" value="Unassembled WGS sequence"/>
</dbReference>
<dbReference type="SUPFAM" id="SSF53187">
    <property type="entry name" value="Zn-dependent exopeptidases"/>
    <property type="match status" value="1"/>
</dbReference>
<evidence type="ECO:0000313" key="10">
    <source>
        <dbReference type="Proteomes" id="UP000054477"/>
    </source>
</evidence>
<feature type="signal peptide" evidence="7">
    <location>
        <begin position="1"/>
        <end position="23"/>
    </location>
</feature>
<feature type="chain" id="PRO_5005111987" description="Peptide hydrolase" evidence="7">
    <location>
        <begin position="24"/>
        <end position="475"/>
    </location>
</feature>
<dbReference type="EMBL" id="KN838595">
    <property type="protein sequence ID" value="KIK02209.1"/>
    <property type="molecule type" value="Genomic_DNA"/>
</dbReference>
<dbReference type="GO" id="GO:0006508">
    <property type="term" value="P:proteolysis"/>
    <property type="evidence" value="ECO:0007669"/>
    <property type="project" value="UniProtKB-KW"/>
</dbReference>
<dbReference type="GO" id="GO:0008235">
    <property type="term" value="F:metalloexopeptidase activity"/>
    <property type="evidence" value="ECO:0007669"/>
    <property type="project" value="InterPro"/>
</dbReference>
<protein>
    <recommendedName>
        <fullName evidence="7">Peptide hydrolase</fullName>
        <ecNumber evidence="7">3.4.-.-</ecNumber>
    </recommendedName>
</protein>
<evidence type="ECO:0000256" key="4">
    <source>
        <dbReference type="ARBA" id="ARBA00022723"/>
    </source>
</evidence>
<dbReference type="OrthoDB" id="10013407at2759"/>
<evidence type="ECO:0000256" key="2">
    <source>
        <dbReference type="ARBA" id="ARBA00005634"/>
    </source>
</evidence>
<comment type="similarity">
    <text evidence="2">Belongs to the peptidase M28 family. M28B subfamily.</text>
</comment>
<dbReference type="AlphaFoldDB" id="A0A0C9XKZ9"/>
<keyword evidence="5 7" id="KW-0378">Hydrolase</keyword>
<reference evidence="10" key="2">
    <citation type="submission" date="2015-01" db="EMBL/GenBank/DDBJ databases">
        <title>Evolutionary Origins and Diversification of the Mycorrhizal Mutualists.</title>
        <authorList>
            <consortium name="DOE Joint Genome Institute"/>
            <consortium name="Mycorrhizal Genomics Consortium"/>
            <person name="Kohler A."/>
            <person name="Kuo A."/>
            <person name="Nagy L.G."/>
            <person name="Floudas D."/>
            <person name="Copeland A."/>
            <person name="Barry K.W."/>
            <person name="Cichocki N."/>
            <person name="Veneault-Fourrey C."/>
            <person name="LaButti K."/>
            <person name="Lindquist E.A."/>
            <person name="Lipzen A."/>
            <person name="Lundell T."/>
            <person name="Morin E."/>
            <person name="Murat C."/>
            <person name="Riley R."/>
            <person name="Ohm R."/>
            <person name="Sun H."/>
            <person name="Tunlid A."/>
            <person name="Henrissat B."/>
            <person name="Grigoriev I.V."/>
            <person name="Hibbett D.S."/>
            <person name="Martin F."/>
        </authorList>
    </citation>
    <scope>NUCLEOTIDE SEQUENCE [LARGE SCALE GENOMIC DNA]</scope>
    <source>
        <strain evidence="10">LaAM-08-1</strain>
    </source>
</reference>
<dbReference type="PANTHER" id="PTHR12147">
    <property type="entry name" value="METALLOPEPTIDASE M28 FAMILY MEMBER"/>
    <property type="match status" value="1"/>
</dbReference>
<dbReference type="InterPro" id="IPR045175">
    <property type="entry name" value="M28_fam"/>
</dbReference>
<evidence type="ECO:0000256" key="5">
    <source>
        <dbReference type="ARBA" id="ARBA00022801"/>
    </source>
</evidence>
<evidence type="ECO:0000256" key="3">
    <source>
        <dbReference type="ARBA" id="ARBA00022670"/>
    </source>
</evidence>
<dbReference type="EC" id="3.4.-.-" evidence="7"/>
<gene>
    <name evidence="9" type="ORF">K443DRAFT_677741</name>
</gene>